<dbReference type="InParanoid" id="D3BHI0"/>
<name>D3BHI0_HETP5</name>
<dbReference type="GO" id="GO:0006122">
    <property type="term" value="P:mitochondrial electron transport, ubiquinol to cytochrome c"/>
    <property type="evidence" value="ECO:0007669"/>
    <property type="project" value="InterPro"/>
</dbReference>
<dbReference type="Proteomes" id="UP000001396">
    <property type="component" value="Unassembled WGS sequence"/>
</dbReference>
<reference evidence="1 2" key="1">
    <citation type="journal article" date="2011" name="Genome Res.">
        <title>Phylogeny-wide analysis of social amoeba genomes highlights ancient origins for complex intercellular communication.</title>
        <authorList>
            <person name="Heidel A.J."/>
            <person name="Lawal H.M."/>
            <person name="Felder M."/>
            <person name="Schilde C."/>
            <person name="Helps N.R."/>
            <person name="Tunggal B."/>
            <person name="Rivero F."/>
            <person name="John U."/>
            <person name="Schleicher M."/>
            <person name="Eichinger L."/>
            <person name="Platzer M."/>
            <person name="Noegel A.A."/>
            <person name="Schaap P."/>
            <person name="Gloeckner G."/>
        </authorList>
    </citation>
    <scope>NUCLEOTIDE SEQUENCE [LARGE SCALE GENOMIC DNA]</scope>
    <source>
        <strain evidence="2">ATCC 26659 / Pp 5 / PN500</strain>
    </source>
</reference>
<gene>
    <name evidence="1" type="ORF">PPL_07982</name>
</gene>
<dbReference type="InterPro" id="IPR029027">
    <property type="entry name" value="Single_a-helix_sf"/>
</dbReference>
<dbReference type="RefSeq" id="XP_020431279.1">
    <property type="nucleotide sequence ID" value="XM_020578815.1"/>
</dbReference>
<comment type="caution">
    <text evidence="1">The sequence shown here is derived from an EMBL/GenBank/DDBJ whole genome shotgun (WGS) entry which is preliminary data.</text>
</comment>
<dbReference type="InterPro" id="IPR015089">
    <property type="entry name" value="UQCR"/>
</dbReference>
<evidence type="ECO:0000313" key="2">
    <source>
        <dbReference type="Proteomes" id="UP000001396"/>
    </source>
</evidence>
<dbReference type="GeneID" id="31363462"/>
<dbReference type="SUPFAM" id="SSF81518">
    <property type="entry name" value="Subunit XI (6.4 kDa protein) of cytochrome bc1 complex (Ubiquinol-cytochrome c reductase)"/>
    <property type="match status" value="1"/>
</dbReference>
<dbReference type="Gene3D" id="1.20.5.220">
    <property type="match status" value="1"/>
</dbReference>
<protein>
    <submittedName>
        <fullName evidence="1">Uncharacterized protein</fullName>
    </submittedName>
</protein>
<sequence>MNNLNANNIQFTIRQSIAFAKNWAPTAVVWGATGTMALLYTVQPRVIFKHLPIVGDNYLTAKDLQAKPTEE</sequence>
<accession>D3BHI0</accession>
<proteinExistence type="predicted"/>
<dbReference type="AlphaFoldDB" id="D3BHI0"/>
<dbReference type="GO" id="GO:0005739">
    <property type="term" value="C:mitochondrion"/>
    <property type="evidence" value="ECO:0007669"/>
    <property type="project" value="GOC"/>
</dbReference>
<keyword evidence="2" id="KW-1185">Reference proteome</keyword>
<dbReference type="Pfam" id="PF08997">
    <property type="entry name" value="UCR_6-4kD"/>
    <property type="match status" value="1"/>
</dbReference>
<evidence type="ECO:0000313" key="1">
    <source>
        <dbReference type="EMBL" id="EFA79157.1"/>
    </source>
</evidence>
<dbReference type="FunCoup" id="D3BHI0">
    <property type="interactions" value="475"/>
</dbReference>
<organism evidence="1 2">
    <name type="scientific">Heterostelium pallidum (strain ATCC 26659 / Pp 5 / PN500)</name>
    <name type="common">Cellular slime mold</name>
    <name type="synonym">Polysphondylium pallidum</name>
    <dbReference type="NCBI Taxonomy" id="670386"/>
    <lineage>
        <taxon>Eukaryota</taxon>
        <taxon>Amoebozoa</taxon>
        <taxon>Evosea</taxon>
        <taxon>Eumycetozoa</taxon>
        <taxon>Dictyostelia</taxon>
        <taxon>Acytosteliales</taxon>
        <taxon>Acytosteliaceae</taxon>
        <taxon>Heterostelium</taxon>
    </lineage>
</organism>
<dbReference type="EMBL" id="ADBJ01000036">
    <property type="protein sequence ID" value="EFA79157.1"/>
    <property type="molecule type" value="Genomic_DNA"/>
</dbReference>